<comment type="caution">
    <text evidence="2">The sequence shown here is derived from an EMBL/GenBank/DDBJ whole genome shotgun (WGS) entry which is preliminary data.</text>
</comment>
<evidence type="ECO:0000313" key="2">
    <source>
        <dbReference type="EMBL" id="MBW5484651.1"/>
    </source>
</evidence>
<keyword evidence="3" id="KW-1185">Reference proteome</keyword>
<gene>
    <name evidence="2" type="ORF">GPJ59_22920</name>
</gene>
<evidence type="ECO:0000313" key="3">
    <source>
        <dbReference type="Proteomes" id="UP000812013"/>
    </source>
</evidence>
<feature type="region of interest" description="Disordered" evidence="1">
    <location>
        <begin position="386"/>
        <end position="408"/>
    </location>
</feature>
<reference evidence="2 3" key="1">
    <citation type="submission" date="2019-12" db="EMBL/GenBank/DDBJ databases">
        <title>Genome sequence of Streptomyces bambusae.</title>
        <authorList>
            <person name="Bansal K."/>
            <person name="Choksket S."/>
            <person name="Korpole S."/>
            <person name="Patil P.B."/>
        </authorList>
    </citation>
    <scope>NUCLEOTIDE SEQUENCE [LARGE SCALE GENOMIC DNA]</scope>
    <source>
        <strain evidence="2 3">SK60</strain>
    </source>
</reference>
<evidence type="ECO:0000256" key="1">
    <source>
        <dbReference type="SAM" id="MobiDB-lite"/>
    </source>
</evidence>
<dbReference type="RefSeq" id="WP_219669378.1">
    <property type="nucleotide sequence ID" value="NZ_WTFF01000181.1"/>
</dbReference>
<feature type="region of interest" description="Disordered" evidence="1">
    <location>
        <begin position="260"/>
        <end position="286"/>
    </location>
</feature>
<feature type="region of interest" description="Disordered" evidence="1">
    <location>
        <begin position="156"/>
        <end position="218"/>
    </location>
</feature>
<feature type="compositionally biased region" description="Low complexity" evidence="1">
    <location>
        <begin position="40"/>
        <end position="52"/>
    </location>
</feature>
<accession>A0ABS6ZAN9</accession>
<dbReference type="EMBL" id="WTFF01000181">
    <property type="protein sequence ID" value="MBW5484651.1"/>
    <property type="molecule type" value="Genomic_DNA"/>
</dbReference>
<feature type="compositionally biased region" description="Low complexity" evidence="1">
    <location>
        <begin position="21"/>
        <end position="30"/>
    </location>
</feature>
<dbReference type="Proteomes" id="UP000812013">
    <property type="component" value="Unassembled WGS sequence"/>
</dbReference>
<sequence length="437" mass="44813">MTQSGQGGDQSRPAERPAYEGAPPAGDPWGAPAPHPGPAQPGHVQPGHVLGPGYEGPGAPHGYGYPPLPDAATQYIPPVPGGPAAEAPYPAPVPGGHAADAATQYMAPVPGGHAADAATQYIPPVPAGGGDDAATQYIPPVPADPAAEAATQYIPPVPADPAADYEGLFRDSGPAQGQTQVLPPVPAGPVSPHAGARPYNGRRPGAPQPPQQPQHYAPYDEEPARRISPAVIAAGVFALLVIGLGVGSLLGDDAKPSNDDPAAIASTPAPAASASASTAADAPVDPARPQAVQLDKLLADSNDGRASVVKAVDDIKSCKNLDSAAKDLREAARQREGLVTRLQELKIDKLPDNAQLSAALTKAWRASATADNHYAAWADELDDRKKDCKDDRARPTAHTVDATKASAEATKAKETAATLWNRIATQYGLTKRDKSQL</sequence>
<organism evidence="2 3">
    <name type="scientific">Streptomyces bambusae</name>
    <dbReference type="NCBI Taxonomy" id="1550616"/>
    <lineage>
        <taxon>Bacteria</taxon>
        <taxon>Bacillati</taxon>
        <taxon>Actinomycetota</taxon>
        <taxon>Actinomycetes</taxon>
        <taxon>Kitasatosporales</taxon>
        <taxon>Streptomycetaceae</taxon>
        <taxon>Streptomyces</taxon>
    </lineage>
</organism>
<protein>
    <submittedName>
        <fullName evidence="2">Uncharacterized protein</fullName>
    </submittedName>
</protein>
<feature type="region of interest" description="Disordered" evidence="1">
    <location>
        <begin position="1"/>
        <end position="87"/>
    </location>
</feature>
<proteinExistence type="predicted"/>
<name>A0ABS6ZAN9_9ACTN</name>